<dbReference type="RefSeq" id="XP_013425283.1">
    <property type="nucleotide sequence ID" value="XM_013569829.1"/>
</dbReference>
<feature type="compositionally biased region" description="Basic and acidic residues" evidence="1">
    <location>
        <begin position="574"/>
        <end position="589"/>
    </location>
</feature>
<dbReference type="STRING" id="1043004.A0A074X8D6"/>
<dbReference type="AlphaFoldDB" id="A0A074X8D6"/>
<feature type="region of interest" description="Disordered" evidence="1">
    <location>
        <begin position="566"/>
        <end position="589"/>
    </location>
</feature>
<evidence type="ECO:0000256" key="1">
    <source>
        <dbReference type="SAM" id="MobiDB-lite"/>
    </source>
</evidence>
<protein>
    <recommendedName>
        <fullName evidence="4">TPR-like protein</fullName>
    </recommendedName>
</protein>
<dbReference type="InterPro" id="IPR011990">
    <property type="entry name" value="TPR-like_helical_dom_sf"/>
</dbReference>
<dbReference type="HOGENOM" id="CLU_032915_0_0_1"/>
<accession>A0A074X8D6</accession>
<evidence type="ECO:0008006" key="4">
    <source>
        <dbReference type="Google" id="ProtNLM"/>
    </source>
</evidence>
<dbReference type="OrthoDB" id="5379420at2759"/>
<organism evidence="2 3">
    <name type="scientific">Aureobasidium namibiae CBS 147.97</name>
    <dbReference type="NCBI Taxonomy" id="1043004"/>
    <lineage>
        <taxon>Eukaryota</taxon>
        <taxon>Fungi</taxon>
        <taxon>Dikarya</taxon>
        <taxon>Ascomycota</taxon>
        <taxon>Pezizomycotina</taxon>
        <taxon>Dothideomycetes</taxon>
        <taxon>Dothideomycetidae</taxon>
        <taxon>Dothideales</taxon>
        <taxon>Saccotheciaceae</taxon>
        <taxon>Aureobasidium</taxon>
    </lineage>
</organism>
<name>A0A074X8D6_9PEZI</name>
<proteinExistence type="predicted"/>
<dbReference type="Gene3D" id="1.25.40.10">
    <property type="entry name" value="Tetratricopeptide repeat domain"/>
    <property type="match status" value="1"/>
</dbReference>
<dbReference type="GeneID" id="25417251"/>
<keyword evidence="3" id="KW-1185">Reference proteome</keyword>
<evidence type="ECO:0000313" key="3">
    <source>
        <dbReference type="Proteomes" id="UP000027730"/>
    </source>
</evidence>
<gene>
    <name evidence="2" type="ORF">M436DRAFT_83873</name>
</gene>
<dbReference type="EMBL" id="KL584715">
    <property type="protein sequence ID" value="KEQ70896.1"/>
    <property type="molecule type" value="Genomic_DNA"/>
</dbReference>
<evidence type="ECO:0000313" key="2">
    <source>
        <dbReference type="EMBL" id="KEQ70896.1"/>
    </source>
</evidence>
<reference evidence="2 3" key="1">
    <citation type="journal article" date="2014" name="BMC Genomics">
        <title>Genome sequencing of four Aureobasidium pullulans varieties: biotechnological potential, stress tolerance, and description of new species.</title>
        <authorList>
            <person name="Gostin Ar C."/>
            <person name="Ohm R.A."/>
            <person name="Kogej T."/>
            <person name="Sonjak S."/>
            <person name="Turk M."/>
            <person name="Zajc J."/>
            <person name="Zalar P."/>
            <person name="Grube M."/>
            <person name="Sun H."/>
            <person name="Han J."/>
            <person name="Sharma A."/>
            <person name="Chiniquy J."/>
            <person name="Ngan C.Y."/>
            <person name="Lipzen A."/>
            <person name="Barry K."/>
            <person name="Grigoriev I.V."/>
            <person name="Gunde-Cimerman N."/>
        </authorList>
    </citation>
    <scope>NUCLEOTIDE SEQUENCE [LARGE SCALE GENOMIC DNA]</scope>
    <source>
        <strain evidence="2 3">CBS 147.97</strain>
    </source>
</reference>
<sequence length="589" mass="65401">MSSLLAASTRAPRRILATELCLGSTQIRMRSRIAPRLRDKYYRGRRVLTPETLAAEEKFEQSMTSAGQELKTEFDELLRRKGKATLPERMGLVQREEEMALVEKMGLAETTAAAASELSTKQALFICLWLGQYAKNHGSPPSPEALRLIFGALDPLSLDDVYDSTFILRNKGTVQCAKTGRRLINQCAELGHAEAAIQVVASALRQDAIKPGVLRNPTVMKATERVHEGAKTGNVRALVMEANLARHMGQVGRATAQYQKAVDRIMKDGGVQEGDKYSLIKDELSSPWIELGYLRTTQGQMVDAMKAYLAGQESDDPMAFFNLARLDLFMAGTHSHDWLYNMTKAAASGHYLAAQELGEYYANSAANSPKPQESLLVKLSGFVEFLRKPYLDLNPKTNIHHHDAFANTPQLRIKLAHEWLSTARHNYYLFANISLAQLYLQKFMYPQGTLKKPLDPYGHSTDSGAIVNPLFDPAKAQVMLTEVLTACRRIAEAKSVSTTNAEYRHNARPWSHHPEVLEAVESTETLQELEEQAEMIADAAGIDIYSSTALAPEIPHLGFIRAHKGTRGEGLAELPKDDEPERANQEAVK</sequence>
<dbReference type="Proteomes" id="UP000027730">
    <property type="component" value="Unassembled WGS sequence"/>
</dbReference>